<proteinExistence type="predicted"/>
<dbReference type="Proteomes" id="UP001321486">
    <property type="component" value="Plasmid pNBRC108728a"/>
</dbReference>
<geneLocation type="plasmid" evidence="2 3">
    <name>pNBRC108728a</name>
</geneLocation>
<dbReference type="PROSITE" id="PS50943">
    <property type="entry name" value="HTH_CROC1"/>
    <property type="match status" value="1"/>
</dbReference>
<dbReference type="Gene3D" id="1.10.260.40">
    <property type="entry name" value="lambda repressor-like DNA-binding domains"/>
    <property type="match status" value="2"/>
</dbReference>
<dbReference type="InterPro" id="IPR001387">
    <property type="entry name" value="Cro/C1-type_HTH"/>
</dbReference>
<evidence type="ECO:0000313" key="3">
    <source>
        <dbReference type="Proteomes" id="UP001321486"/>
    </source>
</evidence>
<dbReference type="SUPFAM" id="SSF47413">
    <property type="entry name" value="lambda repressor-like DNA-binding domains"/>
    <property type="match status" value="2"/>
</dbReference>
<dbReference type="EMBL" id="AP027733">
    <property type="protein sequence ID" value="BDZ52784.1"/>
    <property type="molecule type" value="Genomic_DNA"/>
</dbReference>
<dbReference type="SMART" id="SM00530">
    <property type="entry name" value="HTH_XRE"/>
    <property type="match status" value="2"/>
</dbReference>
<name>A0ABN6Y647_9MICO</name>
<gene>
    <name evidence="2" type="ORF">GCM10025867_50250</name>
</gene>
<dbReference type="InterPro" id="IPR010982">
    <property type="entry name" value="Lambda_DNA-bd_dom_sf"/>
</dbReference>
<evidence type="ECO:0000259" key="1">
    <source>
        <dbReference type="PROSITE" id="PS50943"/>
    </source>
</evidence>
<dbReference type="CDD" id="cd00093">
    <property type="entry name" value="HTH_XRE"/>
    <property type="match status" value="1"/>
</dbReference>
<accession>A0ABN6Y647</accession>
<feature type="domain" description="HTH cro/C1-type" evidence="1">
    <location>
        <begin position="143"/>
        <end position="197"/>
    </location>
</feature>
<keyword evidence="2" id="KW-0614">Plasmid</keyword>
<organism evidence="2 3">
    <name type="scientific">Frondihabitans sucicola</name>
    <dbReference type="NCBI Taxonomy" id="1268041"/>
    <lineage>
        <taxon>Bacteria</taxon>
        <taxon>Bacillati</taxon>
        <taxon>Actinomycetota</taxon>
        <taxon>Actinomycetes</taxon>
        <taxon>Micrococcales</taxon>
        <taxon>Microbacteriaceae</taxon>
        <taxon>Frondihabitans</taxon>
    </lineage>
</organism>
<dbReference type="RefSeq" id="WP_286347068.1">
    <property type="nucleotide sequence ID" value="NZ_AP027733.1"/>
</dbReference>
<sequence length="214" mass="24337">MTEYVGFTAAEWQEVSEEIGARLRERREALGFSVATVATMAELDPDEYARWEDGGAAGPRVNPFLRDFIRVTICLGLALTDVFDMEELRPIEVWPDTMTAHGFLEDEKDIFRDTVPVTNEWWSVYSMALGARFRIRRFRLRVSMAALSEMTGLDKEYISHIETGRASSNQESQVGSMPSILTIATMARALRTSLVDLLPINPRVYDELDRRPPK</sequence>
<evidence type="ECO:0000313" key="2">
    <source>
        <dbReference type="EMBL" id="BDZ52784.1"/>
    </source>
</evidence>
<keyword evidence="3" id="KW-1185">Reference proteome</keyword>
<reference evidence="3" key="1">
    <citation type="journal article" date="2019" name="Int. J. Syst. Evol. Microbiol.">
        <title>The Global Catalogue of Microorganisms (GCM) 10K type strain sequencing project: providing services to taxonomists for standard genome sequencing and annotation.</title>
        <authorList>
            <consortium name="The Broad Institute Genomics Platform"/>
            <consortium name="The Broad Institute Genome Sequencing Center for Infectious Disease"/>
            <person name="Wu L."/>
            <person name="Ma J."/>
        </authorList>
    </citation>
    <scope>NUCLEOTIDE SEQUENCE [LARGE SCALE GENOMIC DNA]</scope>
    <source>
        <strain evidence="3">NBRC 108728</strain>
    </source>
</reference>
<protein>
    <recommendedName>
        <fullName evidence="1">HTH cro/C1-type domain-containing protein</fullName>
    </recommendedName>
</protein>